<name>A0ABU2YNF5_9FLAO</name>
<evidence type="ECO:0000256" key="8">
    <source>
        <dbReference type="HAMAP-Rule" id="MF_01937"/>
    </source>
</evidence>
<comment type="similarity">
    <text evidence="8">Belongs to the MenA family. Type 1 subfamily.</text>
</comment>
<comment type="caution">
    <text evidence="10">The sequence shown here is derived from an EMBL/GenBank/DDBJ whole genome shotgun (WGS) entry which is preliminary data.</text>
</comment>
<comment type="pathway">
    <text evidence="8">Quinol/quinone metabolism; menaquinone biosynthesis; menaquinol from 1,4-dihydroxy-2-naphthoate: step 1/2.</text>
</comment>
<dbReference type="PIRSF" id="PIRSF005355">
    <property type="entry name" value="UBIAD1"/>
    <property type="match status" value="1"/>
</dbReference>
<comment type="catalytic activity">
    <reaction evidence="8">
        <text>an all-trans-polyprenyl diphosphate + 1,4-dihydroxy-2-naphthoate + H(+) = a 2-demethylmenaquinol + CO2 + diphosphate</text>
        <dbReference type="Rhea" id="RHEA:26478"/>
        <dbReference type="Rhea" id="RHEA-COMP:9563"/>
        <dbReference type="Rhea" id="RHEA-COMP:9564"/>
        <dbReference type="ChEBI" id="CHEBI:11173"/>
        <dbReference type="ChEBI" id="CHEBI:15378"/>
        <dbReference type="ChEBI" id="CHEBI:16526"/>
        <dbReference type="ChEBI" id="CHEBI:33019"/>
        <dbReference type="ChEBI" id="CHEBI:55437"/>
        <dbReference type="ChEBI" id="CHEBI:58914"/>
        <dbReference type="EC" id="2.5.1.74"/>
    </reaction>
</comment>
<feature type="transmembrane region" description="Helical" evidence="8">
    <location>
        <begin position="154"/>
        <end position="172"/>
    </location>
</feature>
<dbReference type="CDD" id="cd13962">
    <property type="entry name" value="PT_UbiA_UBIAD1"/>
    <property type="match status" value="1"/>
</dbReference>
<evidence type="ECO:0000256" key="1">
    <source>
        <dbReference type="ARBA" id="ARBA00004141"/>
    </source>
</evidence>
<keyword evidence="11" id="KW-1185">Reference proteome</keyword>
<evidence type="ECO:0000256" key="5">
    <source>
        <dbReference type="ARBA" id="ARBA00022692"/>
    </source>
</evidence>
<dbReference type="InterPro" id="IPR000537">
    <property type="entry name" value="UbiA_prenyltransferase"/>
</dbReference>
<keyword evidence="6 8" id="KW-1133">Transmembrane helix</keyword>
<accession>A0ABU2YNF5</accession>
<dbReference type="PROSITE" id="PS51257">
    <property type="entry name" value="PROKAR_LIPOPROTEIN"/>
    <property type="match status" value="1"/>
</dbReference>
<protein>
    <recommendedName>
        <fullName evidence="8 9">1,4-dihydroxy-2-naphthoate octaprenyltransferase</fullName>
        <shortName evidence="8">DHNA-octaprenyltransferase</shortName>
        <ecNumber evidence="8 9">2.5.1.74</ecNumber>
    </recommendedName>
</protein>
<evidence type="ECO:0000256" key="4">
    <source>
        <dbReference type="ARBA" id="ARBA00022679"/>
    </source>
</evidence>
<evidence type="ECO:0000256" key="9">
    <source>
        <dbReference type="NCBIfam" id="TIGR00751"/>
    </source>
</evidence>
<dbReference type="NCBIfam" id="TIGR00751">
    <property type="entry name" value="menA"/>
    <property type="match status" value="1"/>
</dbReference>
<dbReference type="EMBL" id="JAVRIA010000008">
    <property type="protein sequence ID" value="MDT0559421.1"/>
    <property type="molecule type" value="Genomic_DNA"/>
</dbReference>
<evidence type="ECO:0000256" key="3">
    <source>
        <dbReference type="ARBA" id="ARBA00022475"/>
    </source>
</evidence>
<proteinExistence type="inferred from homology"/>
<evidence type="ECO:0000313" key="11">
    <source>
        <dbReference type="Proteomes" id="UP001259492"/>
    </source>
</evidence>
<keyword evidence="2 8" id="KW-0474">Menaquinone biosynthesis</keyword>
<organism evidence="10 11">
    <name type="scientific">Microcosmobacter mediterraneus</name>
    <dbReference type="NCBI Taxonomy" id="3075607"/>
    <lineage>
        <taxon>Bacteria</taxon>
        <taxon>Pseudomonadati</taxon>
        <taxon>Bacteroidota</taxon>
        <taxon>Flavobacteriia</taxon>
        <taxon>Flavobacteriales</taxon>
        <taxon>Flavobacteriaceae</taxon>
        <taxon>Microcosmobacter</taxon>
    </lineage>
</organism>
<keyword evidence="5 8" id="KW-0812">Transmembrane</keyword>
<dbReference type="Gene3D" id="1.20.120.1780">
    <property type="entry name" value="UbiA prenyltransferase"/>
    <property type="match status" value="1"/>
</dbReference>
<keyword evidence="4 8" id="KW-0808">Transferase</keyword>
<evidence type="ECO:0000256" key="7">
    <source>
        <dbReference type="ARBA" id="ARBA00023136"/>
    </source>
</evidence>
<comment type="function">
    <text evidence="8">Conversion of 1,4-dihydroxy-2-naphthoate (DHNA) to demethylmenaquinone (DMK).</text>
</comment>
<evidence type="ECO:0000256" key="6">
    <source>
        <dbReference type="ARBA" id="ARBA00022989"/>
    </source>
</evidence>
<feature type="transmembrane region" description="Helical" evidence="8">
    <location>
        <begin position="283"/>
        <end position="301"/>
    </location>
</feature>
<dbReference type="Proteomes" id="UP001259492">
    <property type="component" value="Unassembled WGS sequence"/>
</dbReference>
<dbReference type="PANTHER" id="PTHR13929:SF0">
    <property type="entry name" value="UBIA PRENYLTRANSFERASE DOMAIN-CONTAINING PROTEIN 1"/>
    <property type="match status" value="1"/>
</dbReference>
<dbReference type="HAMAP" id="MF_01937">
    <property type="entry name" value="MenA_1"/>
    <property type="match status" value="1"/>
</dbReference>
<dbReference type="InterPro" id="IPR044878">
    <property type="entry name" value="UbiA_sf"/>
</dbReference>
<comment type="subcellular location">
    <subcellularLocation>
        <location evidence="8">Cell membrane</location>
        <topology evidence="8">Multi-pass membrane protein</topology>
    </subcellularLocation>
    <subcellularLocation>
        <location evidence="1">Membrane</location>
        <topology evidence="1">Multi-pass membrane protein</topology>
    </subcellularLocation>
</comment>
<dbReference type="Pfam" id="PF01040">
    <property type="entry name" value="UbiA"/>
    <property type="match status" value="1"/>
</dbReference>
<feature type="transmembrane region" description="Helical" evidence="8">
    <location>
        <begin position="120"/>
        <end position="142"/>
    </location>
</feature>
<evidence type="ECO:0000256" key="2">
    <source>
        <dbReference type="ARBA" id="ARBA00022428"/>
    </source>
</evidence>
<sequence>MIQKIKPWLSAMRLRTLPLSVSGIIVGACIAQYNGAFNVWIFILAILTTMSLQILSNLANDYGDGIKGTDNNERIGPERAIQSGEISPELMFEGIKINILIVIFFTFLLIWNAFGSGNLFYALLFLVLGGICVYAAMSYTVGHSPYGYRALGDIYVFVFFGFVSVIGSYFLFTLRLDHVVILPAISIGLLSVGVLNLNNMRDINSDIKSNKITIAVKLGKDKAKKYHTILIITALIVSILFSILYYSSPYNFIFYIAFIPLLRHLVIINKIKDPKEFDGQLKVLAMSTFLFSILLGLGQVFY</sequence>
<feature type="transmembrane region" description="Helical" evidence="8">
    <location>
        <begin position="97"/>
        <end position="114"/>
    </location>
</feature>
<dbReference type="EC" id="2.5.1.74" evidence="8 9"/>
<keyword evidence="7 8" id="KW-0472">Membrane</keyword>
<dbReference type="InterPro" id="IPR026046">
    <property type="entry name" value="UBIAD1"/>
</dbReference>
<feature type="transmembrane region" description="Helical" evidence="8">
    <location>
        <begin position="12"/>
        <end position="33"/>
    </location>
</feature>
<reference evidence="10 11" key="1">
    <citation type="submission" date="2023-09" db="EMBL/GenBank/DDBJ databases">
        <authorList>
            <person name="Rey-Velasco X."/>
        </authorList>
    </citation>
    <scope>NUCLEOTIDE SEQUENCE [LARGE SCALE GENOMIC DNA]</scope>
    <source>
        <strain evidence="10 11">W332</strain>
    </source>
</reference>
<feature type="transmembrane region" description="Helical" evidence="8">
    <location>
        <begin position="178"/>
        <end position="198"/>
    </location>
</feature>
<dbReference type="InterPro" id="IPR004657">
    <property type="entry name" value="MenA"/>
</dbReference>
<dbReference type="Gene3D" id="1.10.357.140">
    <property type="entry name" value="UbiA prenyltransferase"/>
    <property type="match status" value="1"/>
</dbReference>
<keyword evidence="3 8" id="KW-1003">Cell membrane</keyword>
<dbReference type="PANTHER" id="PTHR13929">
    <property type="entry name" value="1,4-DIHYDROXY-2-NAPHTHOATE OCTAPRENYLTRANSFERASE"/>
    <property type="match status" value="1"/>
</dbReference>
<gene>
    <name evidence="8 10" type="primary">menA</name>
    <name evidence="10" type="ORF">RM697_12220</name>
</gene>
<dbReference type="RefSeq" id="WP_311428185.1">
    <property type="nucleotide sequence ID" value="NZ_JAVRIA010000008.1"/>
</dbReference>
<feature type="transmembrane region" description="Helical" evidence="8">
    <location>
        <begin position="226"/>
        <end position="246"/>
    </location>
</feature>
<feature type="transmembrane region" description="Helical" evidence="8">
    <location>
        <begin position="252"/>
        <end position="271"/>
    </location>
</feature>
<evidence type="ECO:0000313" key="10">
    <source>
        <dbReference type="EMBL" id="MDT0559421.1"/>
    </source>
</evidence>